<evidence type="ECO:0000313" key="3">
    <source>
        <dbReference type="Proteomes" id="UP001497512"/>
    </source>
</evidence>
<sequence>MESESMSRPQGEATNSCTFQGRRKHATKLVSPRPEALHPLSSTPQRESTPGSKRGLVQSEIHPSFFTALDIPIPANKEPLRTRIWPVLTRMNNGQKETLVHSKNKTPPSLPLSIRLSGPMELEETMWGPNSAWPELMQRIELELVEKSKKHLHWKALDTIPNLNNEIEFAASAHNLLKKVDAGDTTCQALNNEAASIFASPQAARKKRFTKLDVTRVPREAMGPSTQEDKKEAVGGQKLAHSKEANPTGSLSQPAARSRLTYD</sequence>
<evidence type="ECO:0000256" key="1">
    <source>
        <dbReference type="SAM" id="MobiDB-lite"/>
    </source>
</evidence>
<feature type="compositionally biased region" description="Polar residues" evidence="1">
    <location>
        <begin position="40"/>
        <end position="51"/>
    </location>
</feature>
<proteinExistence type="predicted"/>
<dbReference type="EMBL" id="OZ019908">
    <property type="protein sequence ID" value="CAK9208097.1"/>
    <property type="molecule type" value="Genomic_DNA"/>
</dbReference>
<keyword evidence="3" id="KW-1185">Reference proteome</keyword>
<feature type="region of interest" description="Disordered" evidence="1">
    <location>
        <begin position="217"/>
        <end position="263"/>
    </location>
</feature>
<accession>A0ABP0TY85</accession>
<name>A0ABP0TY85_9BRYO</name>
<protein>
    <submittedName>
        <fullName evidence="2">Uncharacterized protein</fullName>
    </submittedName>
</protein>
<evidence type="ECO:0000313" key="2">
    <source>
        <dbReference type="EMBL" id="CAK9208097.1"/>
    </source>
</evidence>
<gene>
    <name evidence="2" type="ORF">CSSPTR1EN2_LOCUS9136</name>
</gene>
<feature type="region of interest" description="Disordered" evidence="1">
    <location>
        <begin position="1"/>
        <end position="55"/>
    </location>
</feature>
<feature type="compositionally biased region" description="Polar residues" evidence="1">
    <location>
        <begin position="245"/>
        <end position="255"/>
    </location>
</feature>
<organism evidence="2 3">
    <name type="scientific">Sphagnum troendelagicum</name>
    <dbReference type="NCBI Taxonomy" id="128251"/>
    <lineage>
        <taxon>Eukaryota</taxon>
        <taxon>Viridiplantae</taxon>
        <taxon>Streptophyta</taxon>
        <taxon>Embryophyta</taxon>
        <taxon>Bryophyta</taxon>
        <taxon>Sphagnophytina</taxon>
        <taxon>Sphagnopsida</taxon>
        <taxon>Sphagnales</taxon>
        <taxon>Sphagnaceae</taxon>
        <taxon>Sphagnum</taxon>
    </lineage>
</organism>
<feature type="compositionally biased region" description="Polar residues" evidence="1">
    <location>
        <begin position="1"/>
        <end position="19"/>
    </location>
</feature>
<reference evidence="2" key="1">
    <citation type="submission" date="2024-02" db="EMBL/GenBank/DDBJ databases">
        <authorList>
            <consortium name="ELIXIR-Norway"/>
            <consortium name="Elixir Norway"/>
        </authorList>
    </citation>
    <scope>NUCLEOTIDE SEQUENCE</scope>
</reference>
<dbReference type="Proteomes" id="UP001497512">
    <property type="component" value="Chromosome 16"/>
</dbReference>